<evidence type="ECO:0000256" key="1">
    <source>
        <dbReference type="SAM" id="MobiDB-lite"/>
    </source>
</evidence>
<name>A0ABW4FW80_9PSEU</name>
<accession>A0ABW4FW80</accession>
<dbReference type="Proteomes" id="UP001597145">
    <property type="component" value="Unassembled WGS sequence"/>
</dbReference>
<comment type="caution">
    <text evidence="2">The sequence shown here is derived from an EMBL/GenBank/DDBJ whole genome shotgun (WGS) entry which is preliminary data.</text>
</comment>
<feature type="region of interest" description="Disordered" evidence="1">
    <location>
        <begin position="46"/>
        <end position="71"/>
    </location>
</feature>
<organism evidence="2 3">
    <name type="scientific">Pseudonocardia aurantiaca</name>
    <dbReference type="NCBI Taxonomy" id="75290"/>
    <lineage>
        <taxon>Bacteria</taxon>
        <taxon>Bacillati</taxon>
        <taxon>Actinomycetota</taxon>
        <taxon>Actinomycetes</taxon>
        <taxon>Pseudonocardiales</taxon>
        <taxon>Pseudonocardiaceae</taxon>
        <taxon>Pseudonocardia</taxon>
    </lineage>
</organism>
<evidence type="ECO:0000313" key="2">
    <source>
        <dbReference type="EMBL" id="MFD1534799.1"/>
    </source>
</evidence>
<protein>
    <submittedName>
        <fullName evidence="2">Uncharacterized protein</fullName>
    </submittedName>
</protein>
<keyword evidence="3" id="KW-1185">Reference proteome</keyword>
<proteinExistence type="predicted"/>
<reference evidence="3" key="1">
    <citation type="journal article" date="2019" name="Int. J. Syst. Evol. Microbiol.">
        <title>The Global Catalogue of Microorganisms (GCM) 10K type strain sequencing project: providing services to taxonomists for standard genome sequencing and annotation.</title>
        <authorList>
            <consortium name="The Broad Institute Genomics Platform"/>
            <consortium name="The Broad Institute Genome Sequencing Center for Infectious Disease"/>
            <person name="Wu L."/>
            <person name="Ma J."/>
        </authorList>
    </citation>
    <scope>NUCLEOTIDE SEQUENCE [LARGE SCALE GENOMIC DNA]</scope>
    <source>
        <strain evidence="3">JCM 12165</strain>
    </source>
</reference>
<dbReference type="RefSeq" id="WP_343982495.1">
    <property type="nucleotide sequence ID" value="NZ_BAAAJG010000015.1"/>
</dbReference>
<gene>
    <name evidence="2" type="ORF">ACFSCY_35820</name>
</gene>
<dbReference type="EMBL" id="JBHUCP010000045">
    <property type="protein sequence ID" value="MFD1534799.1"/>
    <property type="molecule type" value="Genomic_DNA"/>
</dbReference>
<evidence type="ECO:0000313" key="3">
    <source>
        <dbReference type="Proteomes" id="UP001597145"/>
    </source>
</evidence>
<sequence length="71" mass="7749">MRRDGQKRSRPDAGTRVCAVDRVRAGAMPGIVVGRIELHKPPATWQDGRRIDRTSRQGANPAIVNATSRSA</sequence>